<sequence>MAGRAAWVDVMPNMSLFAKTLMAGTNQAATQAGQTAGKSFAASMNSASKSDLLKTQVDAMTAAVSKAERATLDATRNIVRARDRQKAADQQVAAAEARLAEQTQKHGTASSQALKAQSQLTQAQSKATTAANQVADAEKQVSAAHKATTQATQALAGKQAELNAEEAKTPGILDRFGGSSEKAGRSAGIFGKAVSGARSMVGALGVTMGAVSLVSWVSSGVKSAEDFQKQMNLLVTAGGEEESALGGVVNGIKGIAVQTGISTSQLAEGMYTMEKAQFRGADGLKVLKAAAQGATDEQVDLGVMTNALTSIMRSYNIPASQASSVTNQLVAASGEAKTTMQLFAGSLSTVLPVASAAGLSFAQVAGAIATLTSHGTSADEATQELSNTIRALQAPNNVAIREMQQFGINSLDVAKNLGKNGLTGTIGYLTQTILKNMGPSGVIMLNTFNQSKNAANDAATMFSKLTGSARDLAKGVMDGSVSSKSYRKDLQSLTPTQATLVGQWNTMYQKSKGFNDQLKSGSPTAQTYTDALKKIMGGATGMNTALMLSGGSTKTFANNVAGISKSAKQNGTDISTWAETQKTAQVQTARFNQELNVSRITMASKFLPAITGIMRVTTNAATGIGDFASKHTTLIKALAITTAAVGGMIIGYKALRGAILLGQFAQIIFATATGGAALAQDSAAISAGAYATAQGIGAAASTLAAGAATAFGAALDFATGPIGLVIGAIALLAGGFILAYKHSTAFRNIVNGALDGVKNAAIGVGHFFAGPFTDFFKRSWGKVTGFFSGAFNWVKSNFKLILETIGGLLIGGPIGAAFVVLWNKNKQFRDTMANLWNGFVNVVKTIGNGIVTTFKFIITMIATVLITPWVLAWHQMEQPVTWLWHNVIEPAFNGIKNTISAAWSIVKTTVIDAWNNELRIWGAVFTWLNASIVQPVWNAIRTAFSTSWNWIRDNVITPWDNAVSVMGNVLRWLWNGIVVPAWNGMTGAFGAGWNWIRTNVVNAWNNAMTGMGNMFNWLNSNVIQPVWGSISGAFSNGWNWISQHVVTPMEGGIHAIGQTFSDTASWIGTSWDKVKDAAASPVRWVVNTVYTNGIEQVWNSVAKAVGLDLKLPDAPKFAEGGINPGYAPGHDTILAMTSPGEAWMVPEWTRAVGAGNIQRWNRLARHSGPDAVRRDMLGYAGGGVVPRFGIGGVASKAIDWTKDKAGWVKDKAVGAASAVSNAISGVAGTVTDFIADPSGSIRKWIVDPVKSMLGNVGGGDWGHMLGQFPLKIANGLVDKAKSLMSNVGGGPSGTSVNFQPGAGVAQWSSQVLQALSMLGQPASWLNTVMRRMNQESGGNPDAINNWDSNAAAGMPSQGLMQTIPGTFHAYAGPFAGRPITDPLANIYAGLNYAIHRYGSLSALDQPGGYAEGGIVPRRLYDTGGVLGQGMTLVENRSGSPELVLNQRQQDLLFSKRDQNHEPTASSTPTVNQKFEINVHAANPHSDGTIFGRSAARHALASLQGRG</sequence>
<keyword evidence="3" id="KW-0812">Transmembrane</keyword>
<dbReference type="Pfam" id="PF01464">
    <property type="entry name" value="SLT"/>
    <property type="match status" value="1"/>
</dbReference>
<keyword evidence="7" id="KW-1185">Reference proteome</keyword>
<dbReference type="InterPro" id="IPR008258">
    <property type="entry name" value="Transglycosylase_SLT_dom_1"/>
</dbReference>
<evidence type="ECO:0000313" key="7">
    <source>
        <dbReference type="Proteomes" id="UP000325415"/>
    </source>
</evidence>
<evidence type="ECO:0000259" key="5">
    <source>
        <dbReference type="Pfam" id="PF10145"/>
    </source>
</evidence>
<dbReference type="GeneID" id="78126307"/>
<feature type="domain" description="Phage tail tape measure protein" evidence="5">
    <location>
        <begin position="257"/>
        <end position="432"/>
    </location>
</feature>
<accession>A0A5N6S9U3</accession>
<keyword evidence="3" id="KW-0472">Membrane</keyword>
<feature type="compositionally biased region" description="Polar residues" evidence="2">
    <location>
        <begin position="105"/>
        <end position="116"/>
    </location>
</feature>
<reference evidence="6 7" key="1">
    <citation type="submission" date="2018-04" db="EMBL/GenBank/DDBJ databases">
        <authorList>
            <person name="Eckel V.P."/>
            <person name="Vogel R.F."/>
        </authorList>
    </citation>
    <scope>NUCLEOTIDE SEQUENCE [LARGE SCALE GENOMIC DNA]</scope>
    <source>
        <strain evidence="7">TMW 2.1764</strain>
    </source>
</reference>
<feature type="transmembrane region" description="Helical" evidence="3">
    <location>
        <begin position="722"/>
        <end position="740"/>
    </location>
</feature>
<keyword evidence="3" id="KW-1133">Transmembrane helix</keyword>
<evidence type="ECO:0000259" key="4">
    <source>
        <dbReference type="Pfam" id="PF01464"/>
    </source>
</evidence>
<dbReference type="InterPro" id="IPR010090">
    <property type="entry name" value="Phage_tape_meas"/>
</dbReference>
<feature type="domain" description="Transglycosylase SLT" evidence="4">
    <location>
        <begin position="1322"/>
        <end position="1399"/>
    </location>
</feature>
<organism evidence="6 7">
    <name type="scientific">Bifidobacterium tibiigranuli</name>
    <dbReference type="NCBI Taxonomy" id="2172043"/>
    <lineage>
        <taxon>Bacteria</taxon>
        <taxon>Bacillati</taxon>
        <taxon>Actinomycetota</taxon>
        <taxon>Actinomycetes</taxon>
        <taxon>Bifidobacteriales</taxon>
        <taxon>Bifidobacteriaceae</taxon>
        <taxon>Bifidobacterium</taxon>
    </lineage>
</organism>
<dbReference type="Pfam" id="PF10145">
    <property type="entry name" value="PhageMin_Tail"/>
    <property type="match status" value="1"/>
</dbReference>
<dbReference type="InterPro" id="IPR023346">
    <property type="entry name" value="Lysozyme-like_dom_sf"/>
</dbReference>
<evidence type="ECO:0000256" key="1">
    <source>
        <dbReference type="ARBA" id="ARBA00022612"/>
    </source>
</evidence>
<feature type="transmembrane region" description="Helical" evidence="3">
    <location>
        <begin position="691"/>
        <end position="715"/>
    </location>
</feature>
<name>A0A5N6S9U3_9BIFI</name>
<feature type="transmembrane region" description="Helical" evidence="3">
    <location>
        <begin position="659"/>
        <end position="679"/>
    </location>
</feature>
<evidence type="ECO:0000313" key="6">
    <source>
        <dbReference type="EMBL" id="KAE8130210.1"/>
    </source>
</evidence>
<feature type="transmembrane region" description="Helical" evidence="3">
    <location>
        <begin position="854"/>
        <end position="873"/>
    </location>
</feature>
<dbReference type="Gene3D" id="1.10.530.10">
    <property type="match status" value="1"/>
</dbReference>
<gene>
    <name evidence="6" type="ORF">DDE84_01130</name>
</gene>
<feature type="region of interest" description="Disordered" evidence="2">
    <location>
        <begin position="89"/>
        <end position="116"/>
    </location>
</feature>
<dbReference type="EMBL" id="QDAG01000001">
    <property type="protein sequence ID" value="KAE8130210.1"/>
    <property type="molecule type" value="Genomic_DNA"/>
</dbReference>
<evidence type="ECO:0000256" key="3">
    <source>
        <dbReference type="SAM" id="Phobius"/>
    </source>
</evidence>
<keyword evidence="1" id="KW-1188">Viral release from host cell</keyword>
<dbReference type="PANTHER" id="PTHR37813:SF1">
    <property type="entry name" value="FELS-2 PROPHAGE PROTEIN"/>
    <property type="match status" value="1"/>
</dbReference>
<proteinExistence type="predicted"/>
<comment type="caution">
    <text evidence="6">The sequence shown here is derived from an EMBL/GenBank/DDBJ whole genome shotgun (WGS) entry which is preliminary data.</text>
</comment>
<evidence type="ECO:0000256" key="2">
    <source>
        <dbReference type="SAM" id="MobiDB-lite"/>
    </source>
</evidence>
<dbReference type="OrthoDB" id="177147at2"/>
<dbReference type="PANTHER" id="PTHR37813">
    <property type="entry name" value="FELS-2 PROPHAGE PROTEIN"/>
    <property type="match status" value="1"/>
</dbReference>
<dbReference type="SUPFAM" id="SSF53955">
    <property type="entry name" value="Lysozyme-like"/>
    <property type="match status" value="1"/>
</dbReference>
<dbReference type="NCBIfam" id="TIGR01760">
    <property type="entry name" value="tape_meas_TP901"/>
    <property type="match status" value="1"/>
</dbReference>
<dbReference type="CDD" id="cd13402">
    <property type="entry name" value="LT_TF-like"/>
    <property type="match status" value="1"/>
</dbReference>
<feature type="transmembrane region" description="Helical" evidence="3">
    <location>
        <begin position="800"/>
        <end position="822"/>
    </location>
</feature>
<protein>
    <submittedName>
        <fullName evidence="6">Phage tail tape measure protein</fullName>
    </submittedName>
</protein>
<feature type="compositionally biased region" description="Low complexity" evidence="2">
    <location>
        <begin position="89"/>
        <end position="102"/>
    </location>
</feature>
<dbReference type="Proteomes" id="UP000325415">
    <property type="component" value="Unassembled WGS sequence"/>
</dbReference>
<dbReference type="RefSeq" id="WP_152579903.1">
    <property type="nucleotide sequence ID" value="NZ_QDAG01000001.1"/>
</dbReference>